<protein>
    <recommendedName>
        <fullName evidence="1">N-acetyltransferase domain-containing protein</fullName>
    </recommendedName>
</protein>
<organism evidence="2 3">
    <name type="scientific">Mycena rosella</name>
    <name type="common">Pink bonnet</name>
    <name type="synonym">Agaricus rosellus</name>
    <dbReference type="NCBI Taxonomy" id="1033263"/>
    <lineage>
        <taxon>Eukaryota</taxon>
        <taxon>Fungi</taxon>
        <taxon>Dikarya</taxon>
        <taxon>Basidiomycota</taxon>
        <taxon>Agaricomycotina</taxon>
        <taxon>Agaricomycetes</taxon>
        <taxon>Agaricomycetidae</taxon>
        <taxon>Agaricales</taxon>
        <taxon>Marasmiineae</taxon>
        <taxon>Mycenaceae</taxon>
        <taxon>Mycena</taxon>
    </lineage>
</organism>
<name>A0AAD7M6N5_MYCRO</name>
<keyword evidence="3" id="KW-1185">Reference proteome</keyword>
<evidence type="ECO:0000313" key="2">
    <source>
        <dbReference type="EMBL" id="KAJ7703883.1"/>
    </source>
</evidence>
<dbReference type="Pfam" id="PF00583">
    <property type="entry name" value="Acetyltransf_1"/>
    <property type="match status" value="1"/>
</dbReference>
<dbReference type="InterPro" id="IPR016181">
    <property type="entry name" value="Acyl_CoA_acyltransferase"/>
</dbReference>
<dbReference type="PANTHER" id="PTHR42791:SF1">
    <property type="entry name" value="N-ACETYLTRANSFERASE DOMAIN-CONTAINING PROTEIN"/>
    <property type="match status" value="1"/>
</dbReference>
<comment type="caution">
    <text evidence="2">The sequence shown here is derived from an EMBL/GenBank/DDBJ whole genome shotgun (WGS) entry which is preliminary data.</text>
</comment>
<dbReference type="GO" id="GO:0016747">
    <property type="term" value="F:acyltransferase activity, transferring groups other than amino-acyl groups"/>
    <property type="evidence" value="ECO:0007669"/>
    <property type="project" value="InterPro"/>
</dbReference>
<dbReference type="InterPro" id="IPR000182">
    <property type="entry name" value="GNAT_dom"/>
</dbReference>
<dbReference type="AlphaFoldDB" id="A0AAD7M6N5"/>
<dbReference type="Proteomes" id="UP001221757">
    <property type="component" value="Unassembled WGS sequence"/>
</dbReference>
<reference evidence="2" key="1">
    <citation type="submission" date="2023-03" db="EMBL/GenBank/DDBJ databases">
        <title>Massive genome expansion in bonnet fungi (Mycena s.s.) driven by repeated elements and novel gene families across ecological guilds.</title>
        <authorList>
            <consortium name="Lawrence Berkeley National Laboratory"/>
            <person name="Harder C.B."/>
            <person name="Miyauchi S."/>
            <person name="Viragh M."/>
            <person name="Kuo A."/>
            <person name="Thoen E."/>
            <person name="Andreopoulos B."/>
            <person name="Lu D."/>
            <person name="Skrede I."/>
            <person name="Drula E."/>
            <person name="Henrissat B."/>
            <person name="Morin E."/>
            <person name="Kohler A."/>
            <person name="Barry K."/>
            <person name="LaButti K."/>
            <person name="Morin E."/>
            <person name="Salamov A."/>
            <person name="Lipzen A."/>
            <person name="Mereny Z."/>
            <person name="Hegedus B."/>
            <person name="Baldrian P."/>
            <person name="Stursova M."/>
            <person name="Weitz H."/>
            <person name="Taylor A."/>
            <person name="Grigoriev I.V."/>
            <person name="Nagy L.G."/>
            <person name="Martin F."/>
            <person name="Kauserud H."/>
        </authorList>
    </citation>
    <scope>NUCLEOTIDE SEQUENCE</scope>
    <source>
        <strain evidence="2">CBHHK067</strain>
    </source>
</reference>
<accession>A0AAD7M6N5</accession>
<dbReference type="Gene3D" id="3.40.630.30">
    <property type="match status" value="1"/>
</dbReference>
<dbReference type="SUPFAM" id="SSF55729">
    <property type="entry name" value="Acyl-CoA N-acyltransferases (Nat)"/>
    <property type="match status" value="1"/>
</dbReference>
<dbReference type="PROSITE" id="PS51186">
    <property type="entry name" value="GNAT"/>
    <property type="match status" value="1"/>
</dbReference>
<dbReference type="CDD" id="cd04301">
    <property type="entry name" value="NAT_SF"/>
    <property type="match status" value="1"/>
</dbReference>
<proteinExistence type="predicted"/>
<dbReference type="EMBL" id="JARKIE010000011">
    <property type="protein sequence ID" value="KAJ7703883.1"/>
    <property type="molecule type" value="Genomic_DNA"/>
</dbReference>
<feature type="domain" description="N-acetyltransferase" evidence="1">
    <location>
        <begin position="91"/>
        <end position="236"/>
    </location>
</feature>
<dbReference type="PANTHER" id="PTHR42791">
    <property type="entry name" value="GNAT FAMILY ACETYLTRANSFERASE"/>
    <property type="match status" value="1"/>
</dbReference>
<sequence>MANFLVRKLDPSTAVSMSDPGSLPEIHNVESVLSKAFTGDRFTAVVTGHGLSETDTSHIGPFWLTTVVAGLLGGEVYVAETNDTERKIIGCAVWFGPGHSLYDTEAQQQHSLVPLMAMFDDKLQHWWHTVFLPTYDNMVASGIGPDTKHNSWHLQTLGVDLQYRRKGAATLLLNTVIKKAKLAGDKLSVELENEVNFALYEGVGFELMPKGKARDECSESFTGITGDTFRMWVLAQDSK</sequence>
<evidence type="ECO:0000313" key="3">
    <source>
        <dbReference type="Proteomes" id="UP001221757"/>
    </source>
</evidence>
<gene>
    <name evidence="2" type="ORF">B0H17DRAFT_1326670</name>
</gene>
<evidence type="ECO:0000259" key="1">
    <source>
        <dbReference type="PROSITE" id="PS51186"/>
    </source>
</evidence>
<dbReference type="InterPro" id="IPR052523">
    <property type="entry name" value="Trichothecene_AcTrans"/>
</dbReference>